<dbReference type="InterPro" id="IPR027417">
    <property type="entry name" value="P-loop_NTPase"/>
</dbReference>
<dbReference type="InterPro" id="IPR011990">
    <property type="entry name" value="TPR-like_helical_dom_sf"/>
</dbReference>
<name>A0ABW7AM93_9ACTN</name>
<evidence type="ECO:0000259" key="2">
    <source>
        <dbReference type="PROSITE" id="PS50043"/>
    </source>
</evidence>
<dbReference type="InterPro" id="IPR016032">
    <property type="entry name" value="Sig_transdc_resp-reg_C-effctor"/>
</dbReference>
<dbReference type="SUPFAM" id="SSF46894">
    <property type="entry name" value="C-terminal effector domain of the bipartite response regulators"/>
    <property type="match status" value="1"/>
</dbReference>
<keyword evidence="3" id="KW-0067">ATP-binding</keyword>
<dbReference type="RefSeq" id="WP_393171053.1">
    <property type="nucleotide sequence ID" value="NZ_JBICRM010000020.1"/>
</dbReference>
<dbReference type="Gene3D" id="1.10.10.10">
    <property type="entry name" value="Winged helix-like DNA-binding domain superfamily/Winged helix DNA-binding domain"/>
    <property type="match status" value="1"/>
</dbReference>
<dbReference type="SUPFAM" id="SSF52540">
    <property type="entry name" value="P-loop containing nucleoside triphosphate hydrolases"/>
    <property type="match status" value="1"/>
</dbReference>
<keyword evidence="3" id="KW-0547">Nucleotide-binding</keyword>
<dbReference type="InterPro" id="IPR049945">
    <property type="entry name" value="AAA_22"/>
</dbReference>
<dbReference type="InterPro" id="IPR000792">
    <property type="entry name" value="Tscrpt_reg_LuxR_C"/>
</dbReference>
<gene>
    <name evidence="3" type="ORF">ACFLIM_29790</name>
</gene>
<dbReference type="PRINTS" id="PR00038">
    <property type="entry name" value="HTHLUXR"/>
</dbReference>
<dbReference type="Gene3D" id="3.40.50.300">
    <property type="entry name" value="P-loop containing nucleotide triphosphate hydrolases"/>
    <property type="match status" value="1"/>
</dbReference>
<feature type="compositionally biased region" description="Basic and acidic residues" evidence="1">
    <location>
        <begin position="794"/>
        <end position="806"/>
    </location>
</feature>
<dbReference type="GO" id="GO:0005524">
    <property type="term" value="F:ATP binding"/>
    <property type="evidence" value="ECO:0007669"/>
    <property type="project" value="UniProtKB-KW"/>
</dbReference>
<dbReference type="SMART" id="SM00421">
    <property type="entry name" value="HTH_LUXR"/>
    <property type="match status" value="1"/>
</dbReference>
<dbReference type="Proteomes" id="UP001603978">
    <property type="component" value="Unassembled WGS sequence"/>
</dbReference>
<keyword evidence="4" id="KW-1185">Reference proteome</keyword>
<comment type="caution">
    <text evidence="3">The sequence shown here is derived from an EMBL/GenBank/DDBJ whole genome shotgun (WGS) entry which is preliminary data.</text>
</comment>
<dbReference type="PANTHER" id="PTHR47691">
    <property type="entry name" value="REGULATOR-RELATED"/>
    <property type="match status" value="1"/>
</dbReference>
<dbReference type="PRINTS" id="PR00364">
    <property type="entry name" value="DISEASERSIST"/>
</dbReference>
<evidence type="ECO:0000256" key="1">
    <source>
        <dbReference type="SAM" id="MobiDB-lite"/>
    </source>
</evidence>
<proteinExistence type="predicted"/>
<evidence type="ECO:0000313" key="4">
    <source>
        <dbReference type="Proteomes" id="UP001603978"/>
    </source>
</evidence>
<dbReference type="Gene3D" id="1.25.40.10">
    <property type="entry name" value="Tetratricopeptide repeat domain"/>
    <property type="match status" value="1"/>
</dbReference>
<protein>
    <submittedName>
        <fullName evidence="3">ATP-binding protein</fullName>
    </submittedName>
</protein>
<organism evidence="3 4">
    <name type="scientific">Nonomuraea marmarensis</name>
    <dbReference type="NCBI Taxonomy" id="3351344"/>
    <lineage>
        <taxon>Bacteria</taxon>
        <taxon>Bacillati</taxon>
        <taxon>Actinomycetota</taxon>
        <taxon>Actinomycetes</taxon>
        <taxon>Streptosporangiales</taxon>
        <taxon>Streptosporangiaceae</taxon>
        <taxon>Nonomuraea</taxon>
    </lineage>
</organism>
<dbReference type="Pfam" id="PF00196">
    <property type="entry name" value="GerE"/>
    <property type="match status" value="1"/>
</dbReference>
<evidence type="ECO:0000313" key="3">
    <source>
        <dbReference type="EMBL" id="MFG1707400.1"/>
    </source>
</evidence>
<feature type="region of interest" description="Disordered" evidence="1">
    <location>
        <begin position="782"/>
        <end position="806"/>
    </location>
</feature>
<sequence>MTAVITSTSRGRQMGRLPAEVTSFVGRRHEVAEVKQLLSASRAVTLTGVGGVGKTRLALRVGHEVRRAFRDGVWLVELAALQCPDLLAQVVAEALEIRGRTAGAPMTVLTEHLRDKQALVILDNCEHLVGECAVLAETLLRAAGEVRILATSRQAMGLVGEQVVPVPTLSLPECPEWDVPRPWLGAPVRGDPGEAVRLFAERARAVLPAFAVTEDNREVVAGIVRRLDGLPLGIELAAVRLRALSAQQLLDRLENRFRLLTGGSRAVLPRHQTLRALIDWSYTLCSDKERLLWERASVFAGGLDLEAAEAVCSGAGIAREDVVDLVIGLVDKSVLLREDHRDGVRYRILETLREYGRERLLASGQEDRLRRRHAGYYRELAARARAELFGPGQVAWLTRLQVEHANLRTALNTFSAAPSGAETCLSMATDLLYHWITSYYLGEGRGWLERGLAAGEATGEEVRARALWAGGWLAIIQADIPAATALLRESRRLGERLGDESVLGYVALFSGMTAMWDGRAGEAIERYEEALPRHRGTGDPIGLSLALVRLSLAHSFLGESSAAVAAGEESLAISDAYGEGWHRAYTMMALGVEVWRQGDLARAAELESQSLAFNRSMGDWQGVGITVEVLAWIAASGRQCQRAARLLGIAQNVWSSLGAAMSGFGHLTRYHDECAALCRETLGEAGFAAAVRRGGRLPCDEALAYALQEDIPGRDGNGQGEAAPLTRREREIAALVARGMTNREIAASLVIAQRTAECHIEHILTKLGFSSRAQIAVWVGERARQAESGGEEPGGERRDSRNRLGG</sequence>
<dbReference type="PROSITE" id="PS50043">
    <property type="entry name" value="HTH_LUXR_2"/>
    <property type="match status" value="1"/>
</dbReference>
<dbReference type="CDD" id="cd06170">
    <property type="entry name" value="LuxR_C_like"/>
    <property type="match status" value="1"/>
</dbReference>
<accession>A0ABW7AM93</accession>
<dbReference type="InterPro" id="IPR036388">
    <property type="entry name" value="WH-like_DNA-bd_sf"/>
</dbReference>
<feature type="domain" description="HTH luxR-type" evidence="2">
    <location>
        <begin position="718"/>
        <end position="783"/>
    </location>
</feature>
<dbReference type="Pfam" id="PF13401">
    <property type="entry name" value="AAA_22"/>
    <property type="match status" value="1"/>
</dbReference>
<dbReference type="PANTHER" id="PTHR47691:SF3">
    <property type="entry name" value="HTH-TYPE TRANSCRIPTIONAL REGULATOR RV0890C-RELATED"/>
    <property type="match status" value="1"/>
</dbReference>
<dbReference type="SUPFAM" id="SSF48452">
    <property type="entry name" value="TPR-like"/>
    <property type="match status" value="1"/>
</dbReference>
<reference evidence="3 4" key="1">
    <citation type="submission" date="2024-10" db="EMBL/GenBank/DDBJ databases">
        <authorList>
            <person name="Topkara A.R."/>
            <person name="Saygin H."/>
        </authorList>
    </citation>
    <scope>NUCLEOTIDE SEQUENCE [LARGE SCALE GENOMIC DNA]</scope>
    <source>
        <strain evidence="3 4">M3C6</strain>
    </source>
</reference>
<dbReference type="EMBL" id="JBICRM010000020">
    <property type="protein sequence ID" value="MFG1707400.1"/>
    <property type="molecule type" value="Genomic_DNA"/>
</dbReference>